<comment type="caution">
    <text evidence="6">The sequence shown here is derived from an EMBL/GenBank/DDBJ whole genome shotgun (WGS) entry which is preliminary data.</text>
</comment>
<gene>
    <name evidence="6" type="ORF">C2134_16900</name>
</gene>
<evidence type="ECO:0000256" key="2">
    <source>
        <dbReference type="PIRSR" id="PIRSR006232-1"/>
    </source>
</evidence>
<reference evidence="6 7" key="1">
    <citation type="submission" date="2018-01" db="EMBL/GenBank/DDBJ databases">
        <title>Genomic Sequence of Chromobacterium MWU13-2610 from wild cranberry bogs within the Cape Cod National Seashore.</title>
        <authorList>
            <person name="O'Hara-Hanley K."/>
            <person name="Soby S."/>
            <person name="Harrison A."/>
        </authorList>
    </citation>
    <scope>NUCLEOTIDE SEQUENCE [LARGE SCALE GENOMIC DNA]</scope>
    <source>
        <strain evidence="6 7">MWU13-2610</strain>
    </source>
</reference>
<organism evidence="6 7">
    <name type="scientific">Chromobacterium sinusclupearum</name>
    <dbReference type="NCBI Taxonomy" id="2077146"/>
    <lineage>
        <taxon>Bacteria</taxon>
        <taxon>Pseudomonadati</taxon>
        <taxon>Pseudomonadota</taxon>
        <taxon>Betaproteobacteria</taxon>
        <taxon>Neisseriales</taxon>
        <taxon>Chromobacteriaceae</taxon>
        <taxon>Chromobacterium</taxon>
    </lineage>
</organism>
<dbReference type="RefSeq" id="WP_103321279.1">
    <property type="nucleotide sequence ID" value="NZ_PPTF01000073.1"/>
</dbReference>
<comment type="similarity">
    <text evidence="1 3">Belongs to the pirin family.</text>
</comment>
<keyword evidence="6" id="KW-0223">Dioxygenase</keyword>
<feature type="binding site" evidence="2">
    <location>
        <position position="59"/>
    </location>
    <ligand>
        <name>Fe cation</name>
        <dbReference type="ChEBI" id="CHEBI:24875"/>
    </ligand>
</feature>
<dbReference type="Pfam" id="PF17954">
    <property type="entry name" value="Pirin_C_2"/>
    <property type="match status" value="1"/>
</dbReference>
<keyword evidence="2" id="KW-0408">Iron</keyword>
<dbReference type="InterPro" id="IPR041602">
    <property type="entry name" value="Quercetinase_C"/>
</dbReference>
<keyword evidence="2" id="KW-0479">Metal-binding</keyword>
<evidence type="ECO:0000256" key="1">
    <source>
        <dbReference type="ARBA" id="ARBA00008416"/>
    </source>
</evidence>
<sequence length="235" mass="26151">MLQVLKANQRGHANHGWLNSWHTFSFAHYYNPEQMGFSVLRVINDDTVARGAGFTTHSHSDMEIISYVLDGALEHKDTLGTGSVIRPGDVQMMEAGHGISHSEFNHSHAEPVHFLQIWILPDRKGLTPSYQQRHFSSEEKRGKLRLVVSPDGRDDSLRIHQDASLYAALVDGEEEIEWSQQNGRNGYLHVARGSVLLNGYPLEAGDGVKVFGGADLKLSDGAQAEVLWFDLPPSK</sequence>
<comment type="cofactor">
    <cofactor evidence="2">
        <name>Fe cation</name>
        <dbReference type="ChEBI" id="CHEBI:24875"/>
    </cofactor>
    <text evidence="2">Binds 1 Fe cation per subunit.</text>
</comment>
<dbReference type="EMBL" id="PPTF01000073">
    <property type="protein sequence ID" value="POA97504.1"/>
    <property type="molecule type" value="Genomic_DNA"/>
</dbReference>
<dbReference type="Proteomes" id="UP000236416">
    <property type="component" value="Unassembled WGS sequence"/>
</dbReference>
<dbReference type="PANTHER" id="PTHR43212">
    <property type="entry name" value="QUERCETIN 2,3-DIOXYGENASE"/>
    <property type="match status" value="1"/>
</dbReference>
<feature type="binding site" evidence="2">
    <location>
        <position position="101"/>
    </location>
    <ligand>
        <name>Fe cation</name>
        <dbReference type="ChEBI" id="CHEBI:24875"/>
    </ligand>
</feature>
<dbReference type="Pfam" id="PF02678">
    <property type="entry name" value="Pirin"/>
    <property type="match status" value="1"/>
</dbReference>
<name>A0A2K4MK89_9NEIS</name>
<accession>A0A2K4MK89</accession>
<dbReference type="GO" id="GO:0051213">
    <property type="term" value="F:dioxygenase activity"/>
    <property type="evidence" value="ECO:0007669"/>
    <property type="project" value="UniProtKB-KW"/>
</dbReference>
<feature type="binding site" evidence="2">
    <location>
        <position position="57"/>
    </location>
    <ligand>
        <name>Fe cation</name>
        <dbReference type="ChEBI" id="CHEBI:24875"/>
    </ligand>
</feature>
<keyword evidence="7" id="KW-1185">Reference proteome</keyword>
<dbReference type="Gene3D" id="2.60.120.10">
    <property type="entry name" value="Jelly Rolls"/>
    <property type="match status" value="2"/>
</dbReference>
<dbReference type="CDD" id="cd02910">
    <property type="entry name" value="cupin_Yhhw_N"/>
    <property type="match status" value="1"/>
</dbReference>
<keyword evidence="6" id="KW-0560">Oxidoreductase</keyword>
<dbReference type="GO" id="GO:0046872">
    <property type="term" value="F:metal ion binding"/>
    <property type="evidence" value="ECO:0007669"/>
    <property type="project" value="UniProtKB-KW"/>
</dbReference>
<dbReference type="InterPro" id="IPR014710">
    <property type="entry name" value="RmlC-like_jellyroll"/>
</dbReference>
<dbReference type="InterPro" id="IPR011051">
    <property type="entry name" value="RmlC_Cupin_sf"/>
</dbReference>
<evidence type="ECO:0000259" key="4">
    <source>
        <dbReference type="Pfam" id="PF02678"/>
    </source>
</evidence>
<dbReference type="InterPro" id="IPR012093">
    <property type="entry name" value="Pirin"/>
</dbReference>
<evidence type="ECO:0000259" key="5">
    <source>
        <dbReference type="Pfam" id="PF17954"/>
    </source>
</evidence>
<dbReference type="InterPro" id="IPR003829">
    <property type="entry name" value="Pirin_N_dom"/>
</dbReference>
<feature type="binding site" evidence="2">
    <location>
        <position position="103"/>
    </location>
    <ligand>
        <name>Fe cation</name>
        <dbReference type="ChEBI" id="CHEBI:24875"/>
    </ligand>
</feature>
<dbReference type="AlphaFoldDB" id="A0A2K4MK89"/>
<feature type="domain" description="Pirin N-terminal" evidence="4">
    <location>
        <begin position="9"/>
        <end position="119"/>
    </location>
</feature>
<dbReference type="SUPFAM" id="SSF51182">
    <property type="entry name" value="RmlC-like cupins"/>
    <property type="match status" value="1"/>
</dbReference>
<evidence type="ECO:0000313" key="7">
    <source>
        <dbReference type="Proteomes" id="UP000236416"/>
    </source>
</evidence>
<proteinExistence type="inferred from homology"/>
<protein>
    <submittedName>
        <fullName evidence="6">Quercetin 2,3-dioxygenase</fullName>
    </submittedName>
</protein>
<evidence type="ECO:0000256" key="3">
    <source>
        <dbReference type="RuleBase" id="RU003457"/>
    </source>
</evidence>
<dbReference type="PIRSF" id="PIRSF006232">
    <property type="entry name" value="Pirin"/>
    <property type="match status" value="1"/>
</dbReference>
<evidence type="ECO:0000313" key="6">
    <source>
        <dbReference type="EMBL" id="POA97504.1"/>
    </source>
</evidence>
<dbReference type="PANTHER" id="PTHR43212:SF3">
    <property type="entry name" value="QUERCETIN 2,3-DIOXYGENASE"/>
    <property type="match status" value="1"/>
</dbReference>
<feature type="domain" description="Quercetin 2,3-dioxygenase C-terminal cupin" evidence="5">
    <location>
        <begin position="146"/>
        <end position="231"/>
    </location>
</feature>